<evidence type="ECO:0000313" key="2">
    <source>
        <dbReference type="Proteomes" id="UP000291151"/>
    </source>
</evidence>
<reference evidence="1 2" key="1">
    <citation type="submission" date="2019-02" db="EMBL/GenBank/DDBJ databases">
        <title>Ureibacillus thermophilus.</title>
        <authorList>
            <person name="Sunny J.S."/>
            <person name="Natarajan A."/>
            <person name="Saleena L.M."/>
        </authorList>
    </citation>
    <scope>NUCLEOTIDE SEQUENCE [LARGE SCALE GENOMIC DNA]</scope>
    <source>
        <strain evidence="1 2">LM102</strain>
    </source>
</reference>
<keyword evidence="2" id="KW-1185">Reference proteome</keyword>
<dbReference type="AlphaFoldDB" id="A0A4P6UV69"/>
<dbReference type="EMBL" id="CP036528">
    <property type="protein sequence ID" value="QBK26727.1"/>
    <property type="molecule type" value="Genomic_DNA"/>
</dbReference>
<sequence>MAVINKEVRLTALERQKMLYDLHCKHCINWNERNNVKYCPGCAIWDEFLKIGEVLDNTISDREESA</sequence>
<organism evidence="1 2">
    <name type="scientific">Ureibacillus thermophilus</name>
    <dbReference type="NCBI Taxonomy" id="367743"/>
    <lineage>
        <taxon>Bacteria</taxon>
        <taxon>Bacillati</taxon>
        <taxon>Bacillota</taxon>
        <taxon>Bacilli</taxon>
        <taxon>Bacillales</taxon>
        <taxon>Caryophanaceae</taxon>
        <taxon>Ureibacillus</taxon>
    </lineage>
</organism>
<evidence type="ECO:0000313" key="1">
    <source>
        <dbReference type="EMBL" id="QBK26727.1"/>
    </source>
</evidence>
<name>A0A4P6UV69_9BACL</name>
<dbReference type="Proteomes" id="UP000291151">
    <property type="component" value="Chromosome"/>
</dbReference>
<accession>A0A4P6UV69</accession>
<dbReference type="KEGG" id="uth:DKZ56_13240"/>
<gene>
    <name evidence="1" type="ORF">DKZ56_13240</name>
</gene>
<protein>
    <submittedName>
        <fullName evidence="1">Uncharacterized protein</fullName>
    </submittedName>
</protein>
<proteinExistence type="predicted"/>
<dbReference type="RefSeq" id="WP_208650410.1">
    <property type="nucleotide sequence ID" value="NZ_CP036528.1"/>
</dbReference>